<proteinExistence type="predicted"/>
<name>A0A0A3I496_9BACL</name>
<accession>A0A0A3I496</accession>
<dbReference type="InterPro" id="IPR046841">
    <property type="entry name" value="SpoIVA_middle"/>
</dbReference>
<dbReference type="Pfam" id="PF09547">
    <property type="entry name" value="SpoIVA_ATPase"/>
    <property type="match status" value="1"/>
</dbReference>
<gene>
    <name evidence="4" type="ORF">CD29_05525</name>
</gene>
<feature type="domain" description="Sporulation stage IV protein A C-terminal" evidence="3">
    <location>
        <begin position="420"/>
        <end position="492"/>
    </location>
</feature>
<dbReference type="Gene3D" id="3.40.50.300">
    <property type="entry name" value="P-loop containing nucleotide triphosphate hydrolases"/>
    <property type="match status" value="1"/>
</dbReference>
<dbReference type="eggNOG" id="COG0370">
    <property type="taxonomic scope" value="Bacteria"/>
</dbReference>
<organism evidence="4 5">
    <name type="scientific">Ureibacillus manganicus DSM 26584</name>
    <dbReference type="NCBI Taxonomy" id="1384049"/>
    <lineage>
        <taxon>Bacteria</taxon>
        <taxon>Bacillati</taxon>
        <taxon>Bacillota</taxon>
        <taxon>Bacilli</taxon>
        <taxon>Bacillales</taxon>
        <taxon>Caryophanaceae</taxon>
        <taxon>Ureibacillus</taxon>
    </lineage>
</organism>
<dbReference type="InterPro" id="IPR027417">
    <property type="entry name" value="P-loop_NTPase"/>
</dbReference>
<dbReference type="NCBIfam" id="TIGR02836">
    <property type="entry name" value="spore_IV_A"/>
    <property type="match status" value="1"/>
</dbReference>
<dbReference type="InterPro" id="IPR014201">
    <property type="entry name" value="Spore_IV_A"/>
</dbReference>
<dbReference type="Pfam" id="PF20439">
    <property type="entry name" value="SpoIVA_C"/>
    <property type="match status" value="1"/>
</dbReference>
<dbReference type="AlphaFoldDB" id="A0A0A3I496"/>
<dbReference type="InterPro" id="IPR046840">
    <property type="entry name" value="SpoIVA_C"/>
</dbReference>
<dbReference type="RefSeq" id="WP_036183802.1">
    <property type="nucleotide sequence ID" value="NZ_AVDA01000005.1"/>
</dbReference>
<evidence type="ECO:0000313" key="4">
    <source>
        <dbReference type="EMBL" id="KGR79559.1"/>
    </source>
</evidence>
<dbReference type="STRING" id="1384049.CD29_05525"/>
<comment type="caution">
    <text evidence="4">The sequence shown here is derived from an EMBL/GenBank/DDBJ whole genome shotgun (WGS) entry which is preliminary data.</text>
</comment>
<dbReference type="InterPro" id="IPR046842">
    <property type="entry name" value="SpoIVA_ATPase"/>
</dbReference>
<keyword evidence="5" id="KW-1185">Reference proteome</keyword>
<dbReference type="EMBL" id="JPVN01000005">
    <property type="protein sequence ID" value="KGR79559.1"/>
    <property type="molecule type" value="Genomic_DNA"/>
</dbReference>
<dbReference type="OrthoDB" id="9761464at2"/>
<evidence type="ECO:0000313" key="5">
    <source>
        <dbReference type="Proteomes" id="UP000030416"/>
    </source>
</evidence>
<evidence type="ECO:0000259" key="2">
    <source>
        <dbReference type="Pfam" id="PF20438"/>
    </source>
</evidence>
<evidence type="ECO:0000259" key="3">
    <source>
        <dbReference type="Pfam" id="PF20439"/>
    </source>
</evidence>
<dbReference type="GO" id="GO:0043934">
    <property type="term" value="P:sporulation"/>
    <property type="evidence" value="ECO:0007669"/>
    <property type="project" value="InterPro"/>
</dbReference>
<sequence>MGQEIFHQIAERTNGDVYIGVVGPVRVGKSTFVKKMMESIVLPNIVNEEDRKRALDELPQSSPGPVIMTAEPKFVPAQGTQITIGESEIPFRIRFADCVGYIIDGVKGYEDENGPKYVHTPWHSEAIPFQEAAKIGTDKVIRDHANIGVVVTTDGTVNGIPRHAAQVAEEQIIEQLKEIGKPFVVILNSSVPSHTNTVALRNELFEHYGVPVIAVSIDQMSLRDMEYIIQEALYEFPVEDIEVEKPDWLDVLDQTHPVNQSLSDSVNNVLDSITKIRDVSQAAEELKQIDFIEDSAIERVDAGLGVATVRITLKPEVYKAVCNEWLDQPIESKKDWLLFIKQAAEAKGVQAKFHTAIQDAVVNGYGVTLPTLEEFEPSEPEIIKQNNFYGVRMKAAAPSYHVIRVDMQTEFAPLIGTEFYAQQLLKDLQYAYNHDREALWETQLFGTPLHQVLKEGIRYKMDSVPPNAKNRMRQTIERMVNEGDRGLVTFII</sequence>
<evidence type="ECO:0000259" key="1">
    <source>
        <dbReference type="Pfam" id="PF09547"/>
    </source>
</evidence>
<dbReference type="SUPFAM" id="SSF52540">
    <property type="entry name" value="P-loop containing nucleoside triphosphate hydrolases"/>
    <property type="match status" value="1"/>
</dbReference>
<protein>
    <submittedName>
        <fullName evidence="4">Stage IV sporulation protein B</fullName>
    </submittedName>
</protein>
<dbReference type="GO" id="GO:0005524">
    <property type="term" value="F:ATP binding"/>
    <property type="evidence" value="ECO:0007669"/>
    <property type="project" value="InterPro"/>
</dbReference>
<feature type="domain" description="Stage IV sporulation protein A middle" evidence="2">
    <location>
        <begin position="238"/>
        <end position="416"/>
    </location>
</feature>
<feature type="domain" description="Stage IV sporulation protein A ATPase" evidence="1">
    <location>
        <begin position="4"/>
        <end position="237"/>
    </location>
</feature>
<reference evidence="4 5" key="1">
    <citation type="submission" date="2014-02" db="EMBL/GenBank/DDBJ databases">
        <title>Draft genome sequence of Lysinibacillus manganicus DSM 26584T.</title>
        <authorList>
            <person name="Zhang F."/>
            <person name="Wang G."/>
            <person name="Zhang L."/>
        </authorList>
    </citation>
    <scope>NUCLEOTIDE SEQUENCE [LARGE SCALE GENOMIC DNA]</scope>
    <source>
        <strain evidence="4 5">DSM 26584</strain>
    </source>
</reference>
<dbReference type="CDD" id="cd00882">
    <property type="entry name" value="Ras_like_GTPase"/>
    <property type="match status" value="1"/>
</dbReference>
<dbReference type="Pfam" id="PF20438">
    <property type="entry name" value="SpoIVA_middle"/>
    <property type="match status" value="1"/>
</dbReference>
<dbReference type="Proteomes" id="UP000030416">
    <property type="component" value="Unassembled WGS sequence"/>
</dbReference>
<dbReference type="GO" id="GO:0016887">
    <property type="term" value="F:ATP hydrolysis activity"/>
    <property type="evidence" value="ECO:0007669"/>
    <property type="project" value="InterPro"/>
</dbReference>